<keyword evidence="3" id="KW-1185">Reference proteome</keyword>
<dbReference type="PROSITE" id="PS50105">
    <property type="entry name" value="SAM_DOMAIN"/>
    <property type="match status" value="1"/>
</dbReference>
<dbReference type="Proteomes" id="UP000287033">
    <property type="component" value="Unassembled WGS sequence"/>
</dbReference>
<name>A0A401RPZ3_CHIPU</name>
<dbReference type="InterPro" id="IPR001660">
    <property type="entry name" value="SAM"/>
</dbReference>
<evidence type="ECO:0000313" key="2">
    <source>
        <dbReference type="EMBL" id="GCC20194.1"/>
    </source>
</evidence>
<dbReference type="GO" id="GO:0007169">
    <property type="term" value="P:cell surface receptor protein tyrosine kinase signaling pathway"/>
    <property type="evidence" value="ECO:0007669"/>
    <property type="project" value="TreeGrafter"/>
</dbReference>
<feature type="domain" description="SAM" evidence="1">
    <location>
        <begin position="74"/>
        <end position="140"/>
    </location>
</feature>
<dbReference type="SMART" id="SM00454">
    <property type="entry name" value="SAM"/>
    <property type="match status" value="1"/>
</dbReference>
<dbReference type="OMA" id="IAHESHC"/>
<comment type="caution">
    <text evidence="2">The sequence shown here is derived from an EMBL/GenBank/DDBJ whole genome shotgun (WGS) entry which is preliminary data.</text>
</comment>
<sequence>CVHQKELHIYQAIMDSEDIPEPRFKSYQTKPMLYRDHNLQTLPLNYSGNQLELEECKIRVVQSTQMQNKPVSLWTKDEVCEWLRSQYPRQSSIFIEAISEHAVSGRALLRLTAAKLKQMGIAQESHRQSLLKEILQLHIQDDVESLISAFAGIIKSELQM</sequence>
<feature type="non-terminal residue" evidence="2">
    <location>
        <position position="1"/>
    </location>
</feature>
<proteinExistence type="predicted"/>
<reference evidence="2 3" key="1">
    <citation type="journal article" date="2018" name="Nat. Ecol. Evol.">
        <title>Shark genomes provide insights into elasmobranch evolution and the origin of vertebrates.</title>
        <authorList>
            <person name="Hara Y"/>
            <person name="Yamaguchi K"/>
            <person name="Onimaru K"/>
            <person name="Kadota M"/>
            <person name="Koyanagi M"/>
            <person name="Keeley SD"/>
            <person name="Tatsumi K"/>
            <person name="Tanaka K"/>
            <person name="Motone F"/>
            <person name="Kageyama Y"/>
            <person name="Nozu R"/>
            <person name="Adachi N"/>
            <person name="Nishimura O"/>
            <person name="Nakagawa R"/>
            <person name="Tanegashima C"/>
            <person name="Kiyatake I"/>
            <person name="Matsumoto R"/>
            <person name="Murakumo K"/>
            <person name="Nishida K"/>
            <person name="Terakita A"/>
            <person name="Kuratani S"/>
            <person name="Sato K"/>
            <person name="Hyodo S Kuraku.S."/>
        </authorList>
    </citation>
    <scope>NUCLEOTIDE SEQUENCE [LARGE SCALE GENOMIC DNA]</scope>
</reference>
<dbReference type="Gene3D" id="1.10.150.50">
    <property type="entry name" value="Transcription Factor, Ets-1"/>
    <property type="match status" value="1"/>
</dbReference>
<dbReference type="SUPFAM" id="SSF47769">
    <property type="entry name" value="SAM/Pointed domain"/>
    <property type="match status" value="1"/>
</dbReference>
<organism evidence="2 3">
    <name type="scientific">Chiloscyllium punctatum</name>
    <name type="common">Brownbanded bambooshark</name>
    <name type="synonym">Hemiscyllium punctatum</name>
    <dbReference type="NCBI Taxonomy" id="137246"/>
    <lineage>
        <taxon>Eukaryota</taxon>
        <taxon>Metazoa</taxon>
        <taxon>Chordata</taxon>
        <taxon>Craniata</taxon>
        <taxon>Vertebrata</taxon>
        <taxon>Chondrichthyes</taxon>
        <taxon>Elasmobranchii</taxon>
        <taxon>Galeomorphii</taxon>
        <taxon>Galeoidea</taxon>
        <taxon>Orectolobiformes</taxon>
        <taxon>Hemiscylliidae</taxon>
        <taxon>Chiloscyllium</taxon>
    </lineage>
</organism>
<dbReference type="AlphaFoldDB" id="A0A401RPZ3"/>
<evidence type="ECO:0000313" key="3">
    <source>
        <dbReference type="Proteomes" id="UP000287033"/>
    </source>
</evidence>
<dbReference type="InterPro" id="IPR052268">
    <property type="entry name" value="SAM_domain-containing_protein"/>
</dbReference>
<dbReference type="EMBL" id="BEZZ01003680">
    <property type="protein sequence ID" value="GCC20194.1"/>
    <property type="molecule type" value="Genomic_DNA"/>
</dbReference>
<dbReference type="OrthoDB" id="434324at2759"/>
<dbReference type="GO" id="GO:0009898">
    <property type="term" value="C:cytoplasmic side of plasma membrane"/>
    <property type="evidence" value="ECO:0007669"/>
    <property type="project" value="TreeGrafter"/>
</dbReference>
<protein>
    <recommendedName>
        <fullName evidence="1">SAM domain-containing protein</fullName>
    </recommendedName>
</protein>
<dbReference type="PANTHER" id="PTHR20843:SF0">
    <property type="entry name" value="PROTEIN AVEUGLE"/>
    <property type="match status" value="1"/>
</dbReference>
<evidence type="ECO:0000259" key="1">
    <source>
        <dbReference type="PROSITE" id="PS50105"/>
    </source>
</evidence>
<dbReference type="PANTHER" id="PTHR20843">
    <property type="entry name" value="STERILE ALPHA MOTIF DOMAIN CONTAINING PROTEIN 10"/>
    <property type="match status" value="1"/>
</dbReference>
<gene>
    <name evidence="2" type="ORF">chiPu_0021301</name>
</gene>
<dbReference type="InterPro" id="IPR013761">
    <property type="entry name" value="SAM/pointed_sf"/>
</dbReference>
<dbReference type="Pfam" id="PF07647">
    <property type="entry name" value="SAM_2"/>
    <property type="match status" value="1"/>
</dbReference>
<accession>A0A401RPZ3</accession>